<protein>
    <submittedName>
        <fullName evidence="2">Uncharacterized protein</fullName>
    </submittedName>
</protein>
<evidence type="ECO:0000313" key="2">
    <source>
        <dbReference type="EMBL" id="WUN79213.1"/>
    </source>
</evidence>
<proteinExistence type="predicted"/>
<sequence length="60" mass="6440">MDLPLPLPGAVARHRGRARFGSLRPGARLVELPTGQIPFAERPAERAPPVTDFLSGPAVR</sequence>
<dbReference type="Proteomes" id="UP001432312">
    <property type="component" value="Chromosome"/>
</dbReference>
<evidence type="ECO:0000313" key="3">
    <source>
        <dbReference type="Proteomes" id="UP001432312"/>
    </source>
</evidence>
<gene>
    <name evidence="2" type="ORF">OHA91_12270</name>
</gene>
<feature type="region of interest" description="Disordered" evidence="1">
    <location>
        <begin position="40"/>
        <end position="60"/>
    </location>
</feature>
<dbReference type="GeneID" id="95496821"/>
<reference evidence="2" key="1">
    <citation type="submission" date="2022-10" db="EMBL/GenBank/DDBJ databases">
        <title>The complete genomes of actinobacterial strains from the NBC collection.</title>
        <authorList>
            <person name="Joergensen T.S."/>
            <person name="Alvarez Arevalo M."/>
            <person name="Sterndorff E.B."/>
            <person name="Faurdal D."/>
            <person name="Vuksanovic O."/>
            <person name="Mourched A.-S."/>
            <person name="Charusanti P."/>
            <person name="Shaw S."/>
            <person name="Blin K."/>
            <person name="Weber T."/>
        </authorList>
    </citation>
    <scope>NUCLEOTIDE SEQUENCE</scope>
    <source>
        <strain evidence="2">NBC_00303</strain>
    </source>
</reference>
<dbReference type="RefSeq" id="WP_266497504.1">
    <property type="nucleotide sequence ID" value="NZ_CP108036.1"/>
</dbReference>
<evidence type="ECO:0000256" key="1">
    <source>
        <dbReference type="SAM" id="MobiDB-lite"/>
    </source>
</evidence>
<accession>A0ABZ1Q957</accession>
<keyword evidence="3" id="KW-1185">Reference proteome</keyword>
<organism evidence="2 3">
    <name type="scientific">Streptomyces erythrochromogenes</name>
    <dbReference type="NCBI Taxonomy" id="285574"/>
    <lineage>
        <taxon>Bacteria</taxon>
        <taxon>Bacillati</taxon>
        <taxon>Actinomycetota</taxon>
        <taxon>Actinomycetes</taxon>
        <taxon>Kitasatosporales</taxon>
        <taxon>Streptomycetaceae</taxon>
        <taxon>Streptomyces</taxon>
    </lineage>
</organism>
<dbReference type="EMBL" id="CP108036">
    <property type="protein sequence ID" value="WUN79213.1"/>
    <property type="molecule type" value="Genomic_DNA"/>
</dbReference>
<name>A0ABZ1Q957_9ACTN</name>